<evidence type="ECO:0000256" key="3">
    <source>
        <dbReference type="ARBA" id="ARBA00022626"/>
    </source>
</evidence>
<dbReference type="PANTHER" id="PTHR31506:SF2">
    <property type="entry name" value="BES1_BZR1 HOMOLOG PROTEIN 3"/>
    <property type="match status" value="1"/>
</dbReference>
<dbReference type="AlphaFoldDB" id="A0A835RTX9"/>
<proteinExistence type="inferred from homology"/>
<comment type="similarity">
    <text evidence="1 7">Belongs to the BZR/LAT61 family.</text>
</comment>
<dbReference type="EMBL" id="JADCNM010000002">
    <property type="protein sequence ID" value="KAG0493831.1"/>
    <property type="molecule type" value="Genomic_DNA"/>
</dbReference>
<evidence type="ECO:0000313" key="13">
    <source>
        <dbReference type="Proteomes" id="UP000639772"/>
    </source>
</evidence>
<dbReference type="OrthoDB" id="667790at2759"/>
<dbReference type="InterPro" id="IPR008540">
    <property type="entry name" value="BES1_N"/>
</dbReference>
<dbReference type="GO" id="GO:0009742">
    <property type="term" value="P:brassinosteroid mediated signaling pathway"/>
    <property type="evidence" value="ECO:0007669"/>
    <property type="project" value="UniProtKB-UniRule"/>
</dbReference>
<keyword evidence="2" id="KW-0341">Growth regulation</keyword>
<evidence type="ECO:0000256" key="6">
    <source>
        <dbReference type="ARBA" id="ARBA00023163"/>
    </source>
</evidence>
<comment type="function">
    <text evidence="7">Functions in brassinosteroid signaling. May function as transcriptional repressor.</text>
</comment>
<dbReference type="EMBL" id="JADCNL010000002">
    <property type="protein sequence ID" value="KAG0491792.1"/>
    <property type="molecule type" value="Genomic_DNA"/>
</dbReference>
<keyword evidence="4 7" id="KW-0805">Transcription regulation</keyword>
<evidence type="ECO:0000313" key="11">
    <source>
        <dbReference type="EMBL" id="KAG0493831.1"/>
    </source>
</evidence>
<sequence>MSSGSRLPTWKERENNKRRERRRRAIAAKIYAGLRMYGSYKLPKHCDNNEVLKALCNEAGWNVEPDGTTYRKGSKPPERMDILCGSTSMSPCSSYQPSPCASYNPSPASSSFPSPASSYITNAHNPANEHADANSLVPWLKNLSSSSSSPSPASSSKPPSVHNLYIHHGSISAPVTPPLSSPTARTPRIKTDWDDPVNAWTMPSWPVTSSHYSSFLQNSTPTSPGHKVVPNPPWLAGIQIAANSPTSPTFSLMSSNPFGMGVTSGGSSRMWTPGQSRVSSPMLPSDVQMSDGASVDFAFGSCGNGNNQASRLGVVKPWEGEMIHEECGSDELELTLGCSRTRAGT</sequence>
<feature type="compositionally biased region" description="Low complexity" evidence="8">
    <location>
        <begin position="144"/>
        <end position="160"/>
    </location>
</feature>
<keyword evidence="5 7" id="KW-0238">DNA-binding</keyword>
<accession>A0A835RTX9</accession>
<evidence type="ECO:0000256" key="2">
    <source>
        <dbReference type="ARBA" id="ARBA00022604"/>
    </source>
</evidence>
<dbReference type="GO" id="GO:0003677">
    <property type="term" value="F:DNA binding"/>
    <property type="evidence" value="ECO:0007669"/>
    <property type="project" value="UniProtKB-UniRule"/>
</dbReference>
<name>A0A835RTX9_VANPL</name>
<dbReference type="Proteomes" id="UP000636800">
    <property type="component" value="Chromosome 2"/>
</dbReference>
<comment type="subcellular location">
    <subcellularLocation>
        <location evidence="7">Nucleus</location>
    </subcellularLocation>
</comment>
<protein>
    <recommendedName>
        <fullName evidence="7">Protein BZR1 homolog</fullName>
    </recommendedName>
    <alternativeName>
        <fullName evidence="7">Protein BRASSINAZOLE-RESISTANT 1 homolog</fullName>
    </alternativeName>
</protein>
<evidence type="ECO:0000313" key="10">
    <source>
        <dbReference type="EMBL" id="KAG0491792.1"/>
    </source>
</evidence>
<feature type="region of interest" description="Disordered" evidence="8">
    <location>
        <begin position="142"/>
        <end position="192"/>
    </location>
</feature>
<dbReference type="GO" id="GO:0006351">
    <property type="term" value="P:DNA-templated transcription"/>
    <property type="evidence" value="ECO:0007669"/>
    <property type="project" value="InterPro"/>
</dbReference>
<dbReference type="Proteomes" id="UP000639772">
    <property type="component" value="Unassembled WGS sequence"/>
</dbReference>
<evidence type="ECO:0000256" key="7">
    <source>
        <dbReference type="RuleBase" id="RU369040"/>
    </source>
</evidence>
<gene>
    <name evidence="11" type="ORF">HPP92_004825</name>
    <name evidence="10" type="ORF">HPP92_005190</name>
</gene>
<dbReference type="GO" id="GO:0005634">
    <property type="term" value="C:nucleus"/>
    <property type="evidence" value="ECO:0007669"/>
    <property type="project" value="UniProtKB-SubCell"/>
</dbReference>
<evidence type="ECO:0000259" key="9">
    <source>
        <dbReference type="Pfam" id="PF05687"/>
    </source>
</evidence>
<keyword evidence="3 7" id="KW-1070">Brassinosteroid signaling pathway</keyword>
<reference evidence="12 13" key="1">
    <citation type="journal article" date="2020" name="Nat. Food">
        <title>A phased Vanilla planifolia genome enables genetic improvement of flavour and production.</title>
        <authorList>
            <person name="Hasing T."/>
            <person name="Tang H."/>
            <person name="Brym M."/>
            <person name="Khazi F."/>
            <person name="Huang T."/>
            <person name="Chambers A.H."/>
        </authorList>
    </citation>
    <scope>NUCLEOTIDE SEQUENCE [LARGE SCALE GENOMIC DNA]</scope>
    <source>
        <tissue evidence="10">Leaf</tissue>
    </source>
</reference>
<comment type="caution">
    <text evidence="10">The sequence shown here is derived from an EMBL/GenBank/DDBJ whole genome shotgun (WGS) entry which is preliminary data.</text>
</comment>
<evidence type="ECO:0000256" key="8">
    <source>
        <dbReference type="SAM" id="MobiDB-lite"/>
    </source>
</evidence>
<dbReference type="Pfam" id="PF05687">
    <property type="entry name" value="BES1_N"/>
    <property type="match status" value="1"/>
</dbReference>
<evidence type="ECO:0000256" key="1">
    <source>
        <dbReference type="ARBA" id="ARBA00005909"/>
    </source>
</evidence>
<dbReference type="InterPro" id="IPR033264">
    <property type="entry name" value="BZR"/>
</dbReference>
<evidence type="ECO:0000313" key="12">
    <source>
        <dbReference type="Proteomes" id="UP000636800"/>
    </source>
</evidence>
<keyword evidence="6 7" id="KW-0804">Transcription</keyword>
<feature type="domain" description="BES1/BZR1 plant transcription factor N-terminal" evidence="9">
    <location>
        <begin position="4"/>
        <end position="144"/>
    </location>
</feature>
<organism evidence="10 12">
    <name type="scientific">Vanilla planifolia</name>
    <name type="common">Vanilla</name>
    <dbReference type="NCBI Taxonomy" id="51239"/>
    <lineage>
        <taxon>Eukaryota</taxon>
        <taxon>Viridiplantae</taxon>
        <taxon>Streptophyta</taxon>
        <taxon>Embryophyta</taxon>
        <taxon>Tracheophyta</taxon>
        <taxon>Spermatophyta</taxon>
        <taxon>Magnoliopsida</taxon>
        <taxon>Liliopsida</taxon>
        <taxon>Asparagales</taxon>
        <taxon>Orchidaceae</taxon>
        <taxon>Vanilloideae</taxon>
        <taxon>Vanilleae</taxon>
        <taxon>Vanilla</taxon>
    </lineage>
</organism>
<dbReference type="GO" id="GO:0003700">
    <property type="term" value="F:DNA-binding transcription factor activity"/>
    <property type="evidence" value="ECO:0007669"/>
    <property type="project" value="UniProtKB-UniRule"/>
</dbReference>
<evidence type="ECO:0000256" key="5">
    <source>
        <dbReference type="ARBA" id="ARBA00023125"/>
    </source>
</evidence>
<keyword evidence="12" id="KW-1185">Reference proteome</keyword>
<feature type="region of interest" description="Disordered" evidence="8">
    <location>
        <begin position="1"/>
        <end position="21"/>
    </location>
</feature>
<dbReference type="PANTHER" id="PTHR31506">
    <property type="entry name" value="BES1/BZR1 HOMOLOG PROTEIN 3-RELATED"/>
    <property type="match status" value="1"/>
</dbReference>
<evidence type="ECO:0000256" key="4">
    <source>
        <dbReference type="ARBA" id="ARBA00023015"/>
    </source>
</evidence>